<proteinExistence type="predicted"/>
<sequence length="60" mass="6592">MSRSEPARGHTQPKQITDPGITTVFARDSLKRLTAKTQQLTQAPASSQTVGYQCLGLPWH</sequence>
<dbReference type="RefSeq" id="WP_208007238.1">
    <property type="nucleotide sequence ID" value="NZ_CP071796.1"/>
</dbReference>
<feature type="region of interest" description="Disordered" evidence="1">
    <location>
        <begin position="1"/>
        <end position="22"/>
    </location>
</feature>
<evidence type="ECO:0000256" key="1">
    <source>
        <dbReference type="SAM" id="MobiDB-lite"/>
    </source>
</evidence>
<evidence type="ECO:0000313" key="2">
    <source>
        <dbReference type="EMBL" id="QTD43829.1"/>
    </source>
</evidence>
<protein>
    <submittedName>
        <fullName evidence="2">Uncharacterized protein</fullName>
    </submittedName>
</protein>
<dbReference type="AlphaFoldDB" id="A0A975CGN5"/>
<keyword evidence="3" id="KW-1185">Reference proteome</keyword>
<organism evidence="2 3">
    <name type="scientific">Ottowia testudinis</name>
    <dbReference type="NCBI Taxonomy" id="2816950"/>
    <lineage>
        <taxon>Bacteria</taxon>
        <taxon>Pseudomonadati</taxon>
        <taxon>Pseudomonadota</taxon>
        <taxon>Betaproteobacteria</taxon>
        <taxon>Burkholderiales</taxon>
        <taxon>Comamonadaceae</taxon>
        <taxon>Ottowia</taxon>
    </lineage>
</organism>
<accession>A0A975CGN5</accession>
<dbReference type="EMBL" id="CP071796">
    <property type="protein sequence ID" value="QTD43829.1"/>
    <property type="molecule type" value="Genomic_DNA"/>
</dbReference>
<dbReference type="KEGG" id="otd:J1M35_11790"/>
<evidence type="ECO:0000313" key="3">
    <source>
        <dbReference type="Proteomes" id="UP000663903"/>
    </source>
</evidence>
<reference evidence="2" key="1">
    <citation type="submission" date="2021-03" db="EMBL/GenBank/DDBJ databases">
        <title>Ottowia sp. 27C isolated from the cloaca of a Giant Asian pond turtle (Heosemys grandis).</title>
        <authorList>
            <person name="Spergser J."/>
            <person name="Busse H.-J."/>
        </authorList>
    </citation>
    <scope>NUCLEOTIDE SEQUENCE</scope>
    <source>
        <strain evidence="2">27C</strain>
    </source>
</reference>
<dbReference type="Proteomes" id="UP000663903">
    <property type="component" value="Chromosome"/>
</dbReference>
<gene>
    <name evidence="2" type="ORF">J1M35_11790</name>
</gene>
<name>A0A975CGN5_9BURK</name>